<comment type="caution">
    <text evidence="9">The sequence shown here is derived from an EMBL/GenBank/DDBJ whole genome shotgun (WGS) entry which is preliminary data.</text>
</comment>
<evidence type="ECO:0000313" key="10">
    <source>
        <dbReference type="Proteomes" id="UP000823893"/>
    </source>
</evidence>
<evidence type="ECO:0000256" key="4">
    <source>
        <dbReference type="ARBA" id="ARBA00022485"/>
    </source>
</evidence>
<sequence>MNAEICLKKLQYVGVLAFATVDSQGNPQIRNISAIHYEPDALYFFTARGKDFCREFLEDGRVQILAYTRYKEMIRLSAKALPAPRDEQDHWIEKIFQEQPYLANVYPGNTREIGIVFEIRDGAIEYFNLGVRPIFRESYTIGQGNVTLKGYQITEDCIGCGACMEHCPQGCIEAGQPYRIQQEHCLHCGSCFEQCPVSAVKRLGGRE</sequence>
<dbReference type="Pfam" id="PF12838">
    <property type="entry name" value="Fer4_7"/>
    <property type="match status" value="1"/>
</dbReference>
<organism evidence="9 10">
    <name type="scientific">Candidatus Blautia merdigallinarum</name>
    <dbReference type="NCBI Taxonomy" id="2838495"/>
    <lineage>
        <taxon>Bacteria</taxon>
        <taxon>Bacillati</taxon>
        <taxon>Bacillota</taxon>
        <taxon>Clostridia</taxon>
        <taxon>Lachnospirales</taxon>
        <taxon>Lachnospiraceae</taxon>
        <taxon>Blautia</taxon>
    </lineage>
</organism>
<dbReference type="InterPro" id="IPR012349">
    <property type="entry name" value="Split_barrel_FMN-bd"/>
</dbReference>
<feature type="domain" description="4Fe-4S ferredoxin-type" evidence="8">
    <location>
        <begin position="178"/>
        <end position="205"/>
    </location>
</feature>
<keyword evidence="6" id="KW-0408">Iron</keyword>
<dbReference type="AlphaFoldDB" id="A0A9D2SM74"/>
<proteinExistence type="predicted"/>
<dbReference type="GO" id="GO:0046872">
    <property type="term" value="F:metal ion binding"/>
    <property type="evidence" value="ECO:0007669"/>
    <property type="project" value="UniProtKB-KW"/>
</dbReference>
<dbReference type="PANTHER" id="PTHR24960:SF79">
    <property type="entry name" value="PHOTOSYSTEM I IRON-SULFUR CENTER"/>
    <property type="match status" value="1"/>
</dbReference>
<dbReference type="SUPFAM" id="SSF54862">
    <property type="entry name" value="4Fe-4S ferredoxins"/>
    <property type="match status" value="1"/>
</dbReference>
<dbReference type="InterPro" id="IPR017900">
    <property type="entry name" value="4Fe4S_Fe_S_CS"/>
</dbReference>
<protein>
    <recommendedName>
        <fullName evidence="3">Ferredoxin</fullName>
    </recommendedName>
</protein>
<evidence type="ECO:0000256" key="7">
    <source>
        <dbReference type="ARBA" id="ARBA00023014"/>
    </source>
</evidence>
<gene>
    <name evidence="9" type="ORF">H9935_14205</name>
</gene>
<keyword evidence="7" id="KW-0411">Iron-sulfur</keyword>
<evidence type="ECO:0000256" key="6">
    <source>
        <dbReference type="ARBA" id="ARBA00023004"/>
    </source>
</evidence>
<evidence type="ECO:0000256" key="3">
    <source>
        <dbReference type="ARBA" id="ARBA00013529"/>
    </source>
</evidence>
<reference evidence="9" key="2">
    <citation type="submission" date="2021-04" db="EMBL/GenBank/DDBJ databases">
        <authorList>
            <person name="Gilroy R."/>
        </authorList>
    </citation>
    <scope>NUCLEOTIDE SEQUENCE</scope>
    <source>
        <strain evidence="9">ChiSxjej6B18-287</strain>
    </source>
</reference>
<dbReference type="PANTHER" id="PTHR24960">
    <property type="entry name" value="PHOTOSYSTEM I IRON-SULFUR CENTER-RELATED"/>
    <property type="match status" value="1"/>
</dbReference>
<comment type="function">
    <text evidence="2">Ferredoxins are iron-sulfur proteins that transfer electrons in a wide variety of metabolic reactions.</text>
</comment>
<dbReference type="PROSITE" id="PS00198">
    <property type="entry name" value="4FE4S_FER_1"/>
    <property type="match status" value="2"/>
</dbReference>
<dbReference type="InterPro" id="IPR017896">
    <property type="entry name" value="4Fe4S_Fe-S-bd"/>
</dbReference>
<dbReference type="Pfam" id="PF01243">
    <property type="entry name" value="PNPOx_N"/>
    <property type="match status" value="1"/>
</dbReference>
<dbReference type="Gene3D" id="2.30.110.10">
    <property type="entry name" value="Electron Transport, Fmn-binding Protein, Chain A"/>
    <property type="match status" value="1"/>
</dbReference>
<keyword evidence="4" id="KW-0004">4Fe-4S</keyword>
<reference evidence="9" key="1">
    <citation type="journal article" date="2021" name="PeerJ">
        <title>Extensive microbial diversity within the chicken gut microbiome revealed by metagenomics and culture.</title>
        <authorList>
            <person name="Gilroy R."/>
            <person name="Ravi A."/>
            <person name="Getino M."/>
            <person name="Pursley I."/>
            <person name="Horton D.L."/>
            <person name="Alikhan N.F."/>
            <person name="Baker D."/>
            <person name="Gharbi K."/>
            <person name="Hall N."/>
            <person name="Watson M."/>
            <person name="Adriaenssens E.M."/>
            <person name="Foster-Nyarko E."/>
            <person name="Jarju S."/>
            <person name="Secka A."/>
            <person name="Antonio M."/>
            <person name="Oren A."/>
            <person name="Chaudhuri R.R."/>
            <person name="La Ragione R."/>
            <person name="Hildebrand F."/>
            <person name="Pallen M.J."/>
        </authorList>
    </citation>
    <scope>NUCLEOTIDE SEQUENCE</scope>
    <source>
        <strain evidence="9">ChiSxjej6B18-287</strain>
    </source>
</reference>
<evidence type="ECO:0000313" key="9">
    <source>
        <dbReference type="EMBL" id="HJC11925.1"/>
    </source>
</evidence>
<dbReference type="PROSITE" id="PS51379">
    <property type="entry name" value="4FE4S_FER_2"/>
    <property type="match status" value="2"/>
</dbReference>
<dbReference type="EMBL" id="DWWV01000194">
    <property type="protein sequence ID" value="HJC11925.1"/>
    <property type="molecule type" value="Genomic_DNA"/>
</dbReference>
<evidence type="ECO:0000256" key="2">
    <source>
        <dbReference type="ARBA" id="ARBA00003532"/>
    </source>
</evidence>
<accession>A0A9D2SM74</accession>
<feature type="domain" description="4Fe-4S ferredoxin-type" evidence="8">
    <location>
        <begin position="149"/>
        <end position="177"/>
    </location>
</feature>
<dbReference type="Proteomes" id="UP000823893">
    <property type="component" value="Unassembled WGS sequence"/>
</dbReference>
<dbReference type="InterPro" id="IPR050157">
    <property type="entry name" value="PSI_iron-sulfur_center"/>
</dbReference>
<evidence type="ECO:0000256" key="1">
    <source>
        <dbReference type="ARBA" id="ARBA00001966"/>
    </source>
</evidence>
<dbReference type="InterPro" id="IPR011576">
    <property type="entry name" value="Pyridox_Oxase_N"/>
</dbReference>
<dbReference type="GO" id="GO:0051539">
    <property type="term" value="F:4 iron, 4 sulfur cluster binding"/>
    <property type="evidence" value="ECO:0007669"/>
    <property type="project" value="UniProtKB-KW"/>
</dbReference>
<comment type="cofactor">
    <cofactor evidence="1">
        <name>[4Fe-4S] cluster</name>
        <dbReference type="ChEBI" id="CHEBI:49883"/>
    </cofactor>
</comment>
<evidence type="ECO:0000256" key="5">
    <source>
        <dbReference type="ARBA" id="ARBA00022723"/>
    </source>
</evidence>
<evidence type="ECO:0000259" key="8">
    <source>
        <dbReference type="PROSITE" id="PS51379"/>
    </source>
</evidence>
<dbReference type="Gene3D" id="3.30.70.20">
    <property type="match status" value="1"/>
</dbReference>
<dbReference type="SUPFAM" id="SSF50475">
    <property type="entry name" value="FMN-binding split barrel"/>
    <property type="match status" value="1"/>
</dbReference>
<keyword evidence="5" id="KW-0479">Metal-binding</keyword>
<name>A0A9D2SM74_9FIRM</name>